<evidence type="ECO:0008006" key="4">
    <source>
        <dbReference type="Google" id="ProtNLM"/>
    </source>
</evidence>
<dbReference type="AlphaFoldDB" id="A0A1X7FZT8"/>
<dbReference type="STRING" id="941907.SAMN06295910_0105"/>
<reference evidence="3" key="1">
    <citation type="submission" date="2017-04" db="EMBL/GenBank/DDBJ databases">
        <authorList>
            <person name="Varghese N."/>
            <person name="Submissions S."/>
        </authorList>
    </citation>
    <scope>NUCLEOTIDE SEQUENCE [LARGE SCALE GENOMIC DNA]</scope>
    <source>
        <strain evidence="3">Dd16</strain>
    </source>
</reference>
<evidence type="ECO:0000313" key="3">
    <source>
        <dbReference type="Proteomes" id="UP000192934"/>
    </source>
</evidence>
<evidence type="ECO:0000256" key="1">
    <source>
        <dbReference type="SAM" id="Phobius"/>
    </source>
</evidence>
<keyword evidence="1" id="KW-0472">Membrane</keyword>
<accession>A0A1X7FZT8</accession>
<keyword evidence="1" id="KW-1133">Transmembrane helix</keyword>
<feature type="transmembrane region" description="Helical" evidence="1">
    <location>
        <begin position="53"/>
        <end position="71"/>
    </location>
</feature>
<organism evidence="2 3">
    <name type="scientific">Allosphingosinicella indica</name>
    <dbReference type="NCBI Taxonomy" id="941907"/>
    <lineage>
        <taxon>Bacteria</taxon>
        <taxon>Pseudomonadati</taxon>
        <taxon>Pseudomonadota</taxon>
        <taxon>Alphaproteobacteria</taxon>
        <taxon>Sphingomonadales</taxon>
        <taxon>Sphingomonadaceae</taxon>
        <taxon>Allosphingosinicella</taxon>
    </lineage>
</organism>
<keyword evidence="3" id="KW-1185">Reference proteome</keyword>
<dbReference type="EMBL" id="LT840185">
    <property type="protein sequence ID" value="SMF61063.1"/>
    <property type="molecule type" value="Genomic_DNA"/>
</dbReference>
<protein>
    <recommendedName>
        <fullName evidence="4">YhhN-like protein</fullName>
    </recommendedName>
</protein>
<dbReference type="RefSeq" id="WP_172840767.1">
    <property type="nucleotide sequence ID" value="NZ_LT840185.1"/>
</dbReference>
<proteinExistence type="predicted"/>
<keyword evidence="1" id="KW-0812">Transmembrane</keyword>
<evidence type="ECO:0000313" key="2">
    <source>
        <dbReference type="EMBL" id="SMF61063.1"/>
    </source>
</evidence>
<feature type="transmembrane region" description="Helical" evidence="1">
    <location>
        <begin position="77"/>
        <end position="94"/>
    </location>
</feature>
<name>A0A1X7FZT8_9SPHN</name>
<gene>
    <name evidence="2" type="ORF">SAMN06295910_0105</name>
</gene>
<sequence>MVIFLVLLLACCGYALARGAREERAAALIMFTGCVATWAVNSPLATRYAAVEPAILAVDLAMFALFVAVALRSERYWPLWLSALQLLAVLAHGARFADPDMMRNGYGFVMAVWSYPQLVLIAIVTRIGRKRPVF</sequence>
<feature type="transmembrane region" description="Helical" evidence="1">
    <location>
        <begin position="106"/>
        <end position="128"/>
    </location>
</feature>
<dbReference type="Proteomes" id="UP000192934">
    <property type="component" value="Chromosome I"/>
</dbReference>